<feature type="transmembrane region" description="Helical" evidence="2">
    <location>
        <begin position="143"/>
        <end position="171"/>
    </location>
</feature>
<accession>A0ABZ2L1Y5</accession>
<feature type="region of interest" description="Disordered" evidence="1">
    <location>
        <begin position="496"/>
        <end position="519"/>
    </location>
</feature>
<dbReference type="Proteomes" id="UP001374803">
    <property type="component" value="Chromosome"/>
</dbReference>
<gene>
    <name evidence="3" type="ORF">LVJ94_49715</name>
</gene>
<feature type="transmembrane region" description="Helical" evidence="2">
    <location>
        <begin position="243"/>
        <end position="267"/>
    </location>
</feature>
<evidence type="ECO:0008006" key="5">
    <source>
        <dbReference type="Google" id="ProtNLM"/>
    </source>
</evidence>
<keyword evidence="4" id="KW-1185">Reference proteome</keyword>
<feature type="transmembrane region" description="Helical" evidence="2">
    <location>
        <begin position="109"/>
        <end position="131"/>
    </location>
</feature>
<sequence>MAPLFAGPYLPFLDLPEHVASIATMQDLADPQSIASRYYVLAIARSPYVLYHAVGALLAPIVGNAERANLLLLVLIGVALPVSFRSLLRALGRDERLALFAPMVFWNRALLIGFLPFIASIPLAFFSLGLVSHQVRAPQRSRAILLAFLAVALFYLHLSSYLFFSVTAFIWSVVPSLRREAGRRLADAIQRILWMVPSGVTALVWFVFGKMTIHGDSLADAGEIGSMSFMRAMHALPLWSFDIWLSHVDEVCAGIWWGAFFVLAVTTLRRDMKREPSQIAWVPLFVPFACAMIAYLLTPFRVGAGSMLNVRLAPLIALSALLPLELDASRINLRLLPLVVGASLITSGWAGYEVWTYSHVDMAGFDALLDRMKPGTNVMTLNFDASSTRRHWPSLYAGSYHRARGGGVASYSFAELHHWPIHYVESQKPPRKPLSFFIHAPCVYRNRADGVYFDYVIVQGKDIDPFADEPPGPVFRKVAETPRFVLFEKVKGETFSDWDTEDEGPCVPRHRAETASSTE</sequence>
<protein>
    <recommendedName>
        <fullName evidence="5">Mannosyltransferase</fullName>
    </recommendedName>
</protein>
<keyword evidence="2" id="KW-0472">Membrane</keyword>
<feature type="transmembrane region" description="Helical" evidence="2">
    <location>
        <begin position="279"/>
        <end position="298"/>
    </location>
</feature>
<dbReference type="EMBL" id="CP089983">
    <property type="protein sequence ID" value="WXB04959.1"/>
    <property type="molecule type" value="Genomic_DNA"/>
</dbReference>
<reference evidence="3" key="1">
    <citation type="submission" date="2021-12" db="EMBL/GenBank/DDBJ databases">
        <title>Discovery of the Pendulisporaceae a myxobacterial family with distinct sporulation behavior and unique specialized metabolism.</title>
        <authorList>
            <person name="Garcia R."/>
            <person name="Popoff A."/>
            <person name="Bader C.D."/>
            <person name="Loehr J."/>
            <person name="Walesch S."/>
            <person name="Walt C."/>
            <person name="Boldt J."/>
            <person name="Bunk B."/>
            <person name="Haeckl F.J.F.P.J."/>
            <person name="Gunesch A.P."/>
            <person name="Birkelbach J."/>
            <person name="Nuebel U."/>
            <person name="Pietschmann T."/>
            <person name="Bach T."/>
            <person name="Mueller R."/>
        </authorList>
    </citation>
    <scope>NUCLEOTIDE SEQUENCE</scope>
    <source>
        <strain evidence="3">MSr11367</strain>
    </source>
</reference>
<organism evidence="3 4">
    <name type="scientific">Pendulispora rubella</name>
    <dbReference type="NCBI Taxonomy" id="2741070"/>
    <lineage>
        <taxon>Bacteria</taxon>
        <taxon>Pseudomonadati</taxon>
        <taxon>Myxococcota</taxon>
        <taxon>Myxococcia</taxon>
        <taxon>Myxococcales</taxon>
        <taxon>Sorangiineae</taxon>
        <taxon>Pendulisporaceae</taxon>
        <taxon>Pendulispora</taxon>
    </lineage>
</organism>
<evidence type="ECO:0000256" key="1">
    <source>
        <dbReference type="SAM" id="MobiDB-lite"/>
    </source>
</evidence>
<evidence type="ECO:0000313" key="3">
    <source>
        <dbReference type="EMBL" id="WXB04959.1"/>
    </source>
</evidence>
<proteinExistence type="predicted"/>
<feature type="transmembrane region" description="Helical" evidence="2">
    <location>
        <begin position="38"/>
        <end position="62"/>
    </location>
</feature>
<keyword evidence="2" id="KW-1133">Transmembrane helix</keyword>
<name>A0ABZ2L1Y5_9BACT</name>
<dbReference type="RefSeq" id="WP_394834602.1">
    <property type="nucleotide sequence ID" value="NZ_CP089929.1"/>
</dbReference>
<feature type="transmembrane region" description="Helical" evidence="2">
    <location>
        <begin position="68"/>
        <end position="88"/>
    </location>
</feature>
<evidence type="ECO:0000313" key="4">
    <source>
        <dbReference type="Proteomes" id="UP001374803"/>
    </source>
</evidence>
<evidence type="ECO:0000256" key="2">
    <source>
        <dbReference type="SAM" id="Phobius"/>
    </source>
</evidence>
<keyword evidence="2" id="KW-0812">Transmembrane</keyword>